<feature type="domain" description="MotA/TolQ/ExbB proton channel" evidence="10">
    <location>
        <begin position="55"/>
        <end position="179"/>
    </location>
</feature>
<evidence type="ECO:0000313" key="12">
    <source>
        <dbReference type="Proteomes" id="UP000326944"/>
    </source>
</evidence>
<evidence type="ECO:0000313" key="11">
    <source>
        <dbReference type="EMBL" id="QFR49502.1"/>
    </source>
</evidence>
<comment type="subcellular location">
    <subcellularLocation>
        <location evidence="1">Cell inner membrane</location>
        <topology evidence="1">Multi-pass membrane protein</topology>
    </subcellularLocation>
    <subcellularLocation>
        <location evidence="8">Membrane</location>
        <topology evidence="8">Multi-pass membrane protein</topology>
    </subcellularLocation>
</comment>
<dbReference type="PANTHER" id="PTHR30625:SF15">
    <property type="entry name" value="BIOPOLYMER TRANSPORT PROTEIN EXBB"/>
    <property type="match status" value="1"/>
</dbReference>
<dbReference type="OrthoDB" id="4045at2"/>
<dbReference type="InterPro" id="IPR002898">
    <property type="entry name" value="MotA_ExbB_proton_chnl"/>
</dbReference>
<comment type="similarity">
    <text evidence="8">Belongs to the exbB/tolQ family.</text>
</comment>
<sequence>MSILEIWTEHDWVVKTLIIAFSIVILMSLEKVYHYILYYKHNKQLDELTSLNELENLDDGMVKKTLQDIKDYPHDSSSFLNSYIGVKLDLYEQYMMKYVSIIGVIAVLSPMLGLIGTFIGVWHVFEGVADISLSDPSIIAGGIKEVIVDTMSGLIVAVGSMILYKTFEYISMKNVSKFEEKLYKLVKDA</sequence>
<keyword evidence="4 9" id="KW-0812">Transmembrane</keyword>
<evidence type="ECO:0000256" key="4">
    <source>
        <dbReference type="ARBA" id="ARBA00022692"/>
    </source>
</evidence>
<reference evidence="11 12" key="1">
    <citation type="submission" date="2019-09" db="EMBL/GenBank/DDBJ databases">
        <title>Sulfurimonas gotlandica sp. nov., a chemoautotrophic and psychrotolerant epsilonproteobacterium isolated from a pelagic redoxcline, and an emended description of the genus Sulfurimonas.</title>
        <authorList>
            <person name="Wang S."/>
            <person name="Jiang L."/>
            <person name="Shao S."/>
        </authorList>
    </citation>
    <scope>NUCLEOTIDE SEQUENCE [LARGE SCALE GENOMIC DNA]</scope>
    <source>
        <strain evidence="11 12">GYSZ_1</strain>
    </source>
</reference>
<accession>A0A5P8P197</accession>
<organism evidence="11 12">
    <name type="scientific">Sulfurimonas lithotrophica</name>
    <dbReference type="NCBI Taxonomy" id="2590022"/>
    <lineage>
        <taxon>Bacteria</taxon>
        <taxon>Pseudomonadati</taxon>
        <taxon>Campylobacterota</taxon>
        <taxon>Epsilonproteobacteria</taxon>
        <taxon>Campylobacterales</taxon>
        <taxon>Sulfurimonadaceae</taxon>
        <taxon>Sulfurimonas</taxon>
    </lineage>
</organism>
<dbReference type="GO" id="GO:0017038">
    <property type="term" value="P:protein import"/>
    <property type="evidence" value="ECO:0007669"/>
    <property type="project" value="TreeGrafter"/>
</dbReference>
<dbReference type="AlphaFoldDB" id="A0A5P8P197"/>
<dbReference type="RefSeq" id="WP_152307446.1">
    <property type="nucleotide sequence ID" value="NZ_CP043617.1"/>
</dbReference>
<evidence type="ECO:0000256" key="8">
    <source>
        <dbReference type="RuleBase" id="RU004057"/>
    </source>
</evidence>
<evidence type="ECO:0000256" key="7">
    <source>
        <dbReference type="ARBA" id="ARBA00023136"/>
    </source>
</evidence>
<evidence type="ECO:0000256" key="9">
    <source>
        <dbReference type="SAM" id="Phobius"/>
    </source>
</evidence>
<dbReference type="Pfam" id="PF01618">
    <property type="entry name" value="MotA_ExbB"/>
    <property type="match status" value="1"/>
</dbReference>
<evidence type="ECO:0000256" key="5">
    <source>
        <dbReference type="ARBA" id="ARBA00022927"/>
    </source>
</evidence>
<evidence type="ECO:0000256" key="1">
    <source>
        <dbReference type="ARBA" id="ARBA00004429"/>
    </source>
</evidence>
<name>A0A5P8P197_9BACT</name>
<evidence type="ECO:0000256" key="6">
    <source>
        <dbReference type="ARBA" id="ARBA00022989"/>
    </source>
</evidence>
<gene>
    <name evidence="11" type="ORF">FJR48_07060</name>
</gene>
<evidence type="ECO:0000256" key="2">
    <source>
        <dbReference type="ARBA" id="ARBA00022448"/>
    </source>
</evidence>
<feature type="transmembrane region" description="Helical" evidence="9">
    <location>
        <begin position="145"/>
        <end position="164"/>
    </location>
</feature>
<keyword evidence="7 9" id="KW-0472">Membrane</keyword>
<protein>
    <submittedName>
        <fullName evidence="11">MotA/TolQ/ExbB proton channel family protein</fullName>
    </submittedName>
</protein>
<keyword evidence="6 9" id="KW-1133">Transmembrane helix</keyword>
<dbReference type="InterPro" id="IPR050790">
    <property type="entry name" value="ExbB/TolQ_transport"/>
</dbReference>
<evidence type="ECO:0000256" key="3">
    <source>
        <dbReference type="ARBA" id="ARBA00022475"/>
    </source>
</evidence>
<proteinExistence type="inferred from homology"/>
<keyword evidence="12" id="KW-1185">Reference proteome</keyword>
<keyword evidence="5 8" id="KW-0653">Protein transport</keyword>
<feature type="transmembrane region" description="Helical" evidence="9">
    <location>
        <begin position="98"/>
        <end position="125"/>
    </location>
</feature>
<evidence type="ECO:0000259" key="10">
    <source>
        <dbReference type="Pfam" id="PF01618"/>
    </source>
</evidence>
<dbReference type="GO" id="GO:0005886">
    <property type="term" value="C:plasma membrane"/>
    <property type="evidence" value="ECO:0007669"/>
    <property type="project" value="UniProtKB-SubCell"/>
</dbReference>
<dbReference type="EMBL" id="CP043617">
    <property type="protein sequence ID" value="QFR49502.1"/>
    <property type="molecule type" value="Genomic_DNA"/>
</dbReference>
<dbReference type="Proteomes" id="UP000326944">
    <property type="component" value="Chromosome"/>
</dbReference>
<dbReference type="PANTHER" id="PTHR30625">
    <property type="entry name" value="PROTEIN TOLQ"/>
    <property type="match status" value="1"/>
</dbReference>
<keyword evidence="3" id="KW-1003">Cell membrane</keyword>
<keyword evidence="2 8" id="KW-0813">Transport</keyword>
<feature type="transmembrane region" description="Helical" evidence="9">
    <location>
        <begin position="12"/>
        <end position="33"/>
    </location>
</feature>
<dbReference type="KEGG" id="sulg:FJR48_07060"/>